<evidence type="ECO:0000256" key="6">
    <source>
        <dbReference type="ARBA" id="ARBA00023136"/>
    </source>
</evidence>
<keyword evidence="8" id="KW-0393">Immunoglobulin domain</keyword>
<feature type="domain" description="Integrase catalytic" evidence="12">
    <location>
        <begin position="970"/>
        <end position="1154"/>
    </location>
</feature>
<evidence type="ECO:0000256" key="8">
    <source>
        <dbReference type="ARBA" id="ARBA00023319"/>
    </source>
</evidence>
<dbReference type="InterPro" id="IPR041588">
    <property type="entry name" value="Integrase_H2C2"/>
</dbReference>
<feature type="compositionally biased region" description="Basic residues" evidence="9">
    <location>
        <begin position="1897"/>
        <end position="1912"/>
    </location>
</feature>
<dbReference type="Gene3D" id="3.30.70.270">
    <property type="match status" value="1"/>
</dbReference>
<feature type="region of interest" description="Disordered" evidence="9">
    <location>
        <begin position="1611"/>
        <end position="1641"/>
    </location>
</feature>
<dbReference type="Proteomes" id="UP000198287">
    <property type="component" value="Unassembled WGS sequence"/>
</dbReference>
<evidence type="ECO:0000256" key="5">
    <source>
        <dbReference type="ARBA" id="ARBA00022989"/>
    </source>
</evidence>
<accession>A0A226DPK8</accession>
<dbReference type="Pfam" id="PF00041">
    <property type="entry name" value="fn3"/>
    <property type="match status" value="1"/>
</dbReference>
<evidence type="ECO:0000256" key="4">
    <source>
        <dbReference type="ARBA" id="ARBA00022889"/>
    </source>
</evidence>
<evidence type="ECO:0000256" key="10">
    <source>
        <dbReference type="SAM" id="Phobius"/>
    </source>
</evidence>
<comment type="caution">
    <text evidence="13">The sequence shown here is derived from an EMBL/GenBank/DDBJ whole genome shotgun (WGS) entry which is preliminary data.</text>
</comment>
<keyword evidence="3" id="KW-0732">Signal</keyword>
<comment type="subcellular location">
    <subcellularLocation>
        <location evidence="1">Membrane</location>
        <topology evidence="1">Single-pass membrane protein</topology>
    </subcellularLocation>
</comment>
<dbReference type="STRING" id="158441.A0A226DPK8"/>
<dbReference type="GO" id="GO:0071897">
    <property type="term" value="P:DNA biosynthetic process"/>
    <property type="evidence" value="ECO:0007669"/>
    <property type="project" value="UniProtKB-ARBA"/>
</dbReference>
<dbReference type="GO" id="GO:0015074">
    <property type="term" value="P:DNA integration"/>
    <property type="evidence" value="ECO:0007669"/>
    <property type="project" value="InterPro"/>
</dbReference>
<feature type="region of interest" description="Disordered" evidence="9">
    <location>
        <begin position="1411"/>
        <end position="1440"/>
    </location>
</feature>
<reference evidence="13 14" key="1">
    <citation type="submission" date="2015-12" db="EMBL/GenBank/DDBJ databases">
        <title>The genome of Folsomia candida.</title>
        <authorList>
            <person name="Faddeeva A."/>
            <person name="Derks M.F."/>
            <person name="Anvar Y."/>
            <person name="Smit S."/>
            <person name="Van Straalen N."/>
            <person name="Roelofs D."/>
        </authorList>
    </citation>
    <scope>NUCLEOTIDE SEQUENCE [LARGE SCALE GENOMIC DNA]</scope>
    <source>
        <strain evidence="13 14">VU population</strain>
        <tissue evidence="13">Whole body</tissue>
    </source>
</reference>
<feature type="region of interest" description="Disordered" evidence="9">
    <location>
        <begin position="1890"/>
        <end position="1917"/>
    </location>
</feature>
<evidence type="ECO:0000313" key="13">
    <source>
        <dbReference type="EMBL" id="OXA46958.1"/>
    </source>
</evidence>
<dbReference type="Gene3D" id="2.60.40.10">
    <property type="entry name" value="Immunoglobulins"/>
    <property type="match status" value="4"/>
</dbReference>
<evidence type="ECO:0000256" key="2">
    <source>
        <dbReference type="ARBA" id="ARBA00022692"/>
    </source>
</evidence>
<proteinExistence type="predicted"/>
<dbReference type="SUPFAM" id="SSF53098">
    <property type="entry name" value="Ribonuclease H-like"/>
    <property type="match status" value="1"/>
</dbReference>
<dbReference type="Pfam" id="PF25059">
    <property type="entry name" value="FN3_DSCAM-DSCAML_C"/>
    <property type="match status" value="1"/>
</dbReference>
<dbReference type="SMART" id="SM00060">
    <property type="entry name" value="FN3"/>
    <property type="match status" value="4"/>
</dbReference>
<evidence type="ECO:0000259" key="11">
    <source>
        <dbReference type="PROSITE" id="PS50853"/>
    </source>
</evidence>
<dbReference type="InterPro" id="IPR043128">
    <property type="entry name" value="Rev_trsase/Diguanyl_cyclase"/>
</dbReference>
<dbReference type="InterPro" id="IPR008042">
    <property type="entry name" value="Retrotrans_Pao"/>
</dbReference>
<dbReference type="Pfam" id="PF05380">
    <property type="entry name" value="Peptidase_A17"/>
    <property type="match status" value="1"/>
</dbReference>
<feature type="compositionally biased region" description="Polar residues" evidence="9">
    <location>
        <begin position="1611"/>
        <end position="1620"/>
    </location>
</feature>
<dbReference type="Gene3D" id="3.10.10.10">
    <property type="entry name" value="HIV Type 1 Reverse Transcriptase, subunit A, domain 1"/>
    <property type="match status" value="1"/>
</dbReference>
<keyword evidence="14" id="KW-1185">Reference proteome</keyword>
<dbReference type="InterPro" id="IPR003961">
    <property type="entry name" value="FN3_dom"/>
</dbReference>
<dbReference type="InterPro" id="IPR036116">
    <property type="entry name" value="FN3_sf"/>
</dbReference>
<dbReference type="Gene3D" id="3.30.420.10">
    <property type="entry name" value="Ribonuclease H-like superfamily/Ribonuclease H"/>
    <property type="match status" value="1"/>
</dbReference>
<dbReference type="CDD" id="cd00063">
    <property type="entry name" value="FN3"/>
    <property type="match status" value="4"/>
</dbReference>
<dbReference type="SUPFAM" id="SSF56672">
    <property type="entry name" value="DNA/RNA polymerases"/>
    <property type="match status" value="1"/>
</dbReference>
<keyword evidence="6 10" id="KW-0472">Membrane</keyword>
<feature type="region of interest" description="Disordered" evidence="9">
    <location>
        <begin position="2037"/>
        <end position="2171"/>
    </location>
</feature>
<evidence type="ECO:0000256" key="1">
    <source>
        <dbReference type="ARBA" id="ARBA00004167"/>
    </source>
</evidence>
<name>A0A226DPK8_FOLCA</name>
<dbReference type="PROSITE" id="PS50994">
    <property type="entry name" value="INTEGRASE"/>
    <property type="match status" value="1"/>
</dbReference>
<feature type="compositionally biased region" description="Polar residues" evidence="9">
    <location>
        <begin position="2086"/>
        <end position="2104"/>
    </location>
</feature>
<protein>
    <submittedName>
        <fullName evidence="13">Down syndrome cell adhesion molecule-like protein Dscam2</fullName>
    </submittedName>
</protein>
<evidence type="ECO:0000259" key="12">
    <source>
        <dbReference type="PROSITE" id="PS50994"/>
    </source>
</evidence>
<sequence>MCSQLDVNKKPDFARESPVPPDSITTAVNANYACSKDVLLKTLLVRVKGPSGSRIARLVFDEGSQNSNISSSLISSIGSRPVGEEWSRNVLFGGEVTEMKKVKKFKIEIQSLDGRSSHIILLRETSVICGGIPRVRPGPWVQELRKKKIVLTDWEQSKIDNPDVQILIGSDFWGKLVTSKPIKVSSSLVAVNTVFGWTLSGQVSSSSRDGENNVAMSCVKLFLGQGDVSELWNLETIGIKDPAESKTQIERDAEAVVQFTKTVSRKEDGRYSIALPWWKLNPEKFAVYDKIFKAWIEEKFIEVVTDADKNKPSHYLPHRPVFKPESVTTPVRPVFDASCKVGRAPSINECLEKGPNLMELIPSILLRFRENEIGVVSDIRKAFQMIEIKPPDRDFLRFLWWEDFTCSRVIEFRHNRVVFGINCSPFILAAVLEKHLKSVKEEWQHTAKKLLESLYVDNCVTSVRSIQEYEDFKRESIDIMEDAKMDLCQWERSFIEMDQDSDQPPDTMVLGLIWNKKEDSLRCKVKVPEISEKLTKREILSKVRQIFDPIGFSSPTTLQPKVMLQEVWANKLGWDDELPDDIVTNYKKWYEELACLTEVRIPRWISCGADMEKKNIQLHVFCDASQTAYAAVIFLRVSSEDDVKIHLLQAKSRVAPLKKTTIPRLELLGCTIAARLKNSVATSLNMRNVPTTFWSDSTTALSWIQRNNEWGTFVGNRVREILKMSDAKQWKHVPGKLNPADLPSRGCNARELVESRWWKGPDWLREDQNSWPSQDFEINEEEITAEKKKSAAVKMAVVTPPHATWCAERFSSFCKNVCVVGWMKRFHHNATRSRCERIHSRNLTVKEVEAAEATIMKLIQQDSFPKGTNIIGGIEVIIREDGLICAKTKLLQSDESESFRKPVLLPKFHPIVEQLIREEHCMNGHAGAQFLMGHLRKKYWILQGRQAIKKVIHSCTICKRFSMKKPEVPAGLLPSVRVKMGKVFEVTGVDLAGPLFLKNKTKVWICLFTCAVYRCVHLELVGSISTESFLLALERFIARRGRPTTIYSDNGTNFTGASHYFKELNWKKIEKETAMKRINWIFNPPSAPWWGGWWERLIKIVKDLLRRMLGNSRVDYHQLESCICSVESVVNARPLTFAFNAKGAGPSSRPTVATTLQDGPQKKHHLRQLCIDLPAKFGLDLGTTPARSASRGRARLQSGRPRRRRGGDEGGPGSEAESGDQIETKVTTERDLVLHGLRKWTNYSVTVRGFTVVGDGAVSTPLLCRTEEDVPSPPSDLKGVVSSRRSILVSWLPLANPNGKIVKFTVYTRISDGTKVEKKLVSFPDLRLEWVGLKEASAYEFWVSCTTRVGEGTPTKRINASTPPNNKGKFKFSTYCFRENSDGTVEIPWKKELGLDCVAVGVPEPTVEWSFNGGGEIHGGNGKREGNPGELSSSPSFKDTSESDWYLVSYRRDGDEWEEAEVVGPRATGHTLQPLLCGSTYQLCITATNKIGSGPASDILTRNTKGSAPISPKKEEALVSNHSTIVVRLDLWKDAGCPILRFMIEYKQSQEKTWMRIPAELNISYQFVCQGSAKSYTLTGLHANTRYDIRVTSGNHAGDTLAKYEFLTGSLPPQATTSHSGGKYRGESTEESRDGERALGENKAPTLSTSLLIVFPSILALIMVTAVISFFCYFRRKRILGIPHPKRVIGEHNYAGTGDGTSYLDRGGGQGQAYGHGQGGIMYDAATPHQHYKLVKGSQGQGYPPDLTTQYATKADLGYPFRGGGALTAFSLRLIPTFLSKLETLWGRRVSLCDLPTSREPPTRSLLTKGLGGSGGFHTGDTLHNVGNVYYGPCHAVLSQNFMPTLSLRDAKYMKSSRLSKVVADEEDAEATKILAMHLPPLEYDSTLANDGEISPKYHHPHNQFSSHHHHHNDYASHQQRQIILQQQQYLEQQKQGISVELDFGLVEEKRRDLAIAPRRATIIKYYLTPVYFYFDCSPPRSQPNNFASSASPKSSSTEISQTYSTRCQISIPSAINPLSHWIKNIKNNNLEHLDAETDKITSPPRKNWSPPLPPWTRNLPPPRVAPQGSSNSGGGGGGQIIPRVRSSSGYSSHTEETSFTTREQLPPKFSEENFRKFSKNVQDQLLHGNDDVPGAKGFSMKRNPGKQEKQRQSRNKNKGGFRCLTRLDGH</sequence>
<feature type="compositionally biased region" description="Basic and acidic residues" evidence="9">
    <location>
        <begin position="1624"/>
        <end position="1640"/>
    </location>
</feature>
<dbReference type="OrthoDB" id="152385at2759"/>
<organism evidence="13 14">
    <name type="scientific">Folsomia candida</name>
    <name type="common">Springtail</name>
    <dbReference type="NCBI Taxonomy" id="158441"/>
    <lineage>
        <taxon>Eukaryota</taxon>
        <taxon>Metazoa</taxon>
        <taxon>Ecdysozoa</taxon>
        <taxon>Arthropoda</taxon>
        <taxon>Hexapoda</taxon>
        <taxon>Collembola</taxon>
        <taxon>Entomobryomorpha</taxon>
        <taxon>Isotomoidea</taxon>
        <taxon>Isotomidae</taxon>
        <taxon>Proisotominae</taxon>
        <taxon>Folsomia</taxon>
    </lineage>
</organism>
<dbReference type="GO" id="GO:0016020">
    <property type="term" value="C:membrane"/>
    <property type="evidence" value="ECO:0007669"/>
    <property type="project" value="UniProtKB-SubCell"/>
</dbReference>
<dbReference type="GO" id="GO:0007155">
    <property type="term" value="P:cell adhesion"/>
    <property type="evidence" value="ECO:0007669"/>
    <property type="project" value="UniProtKB-KW"/>
</dbReference>
<feature type="transmembrane region" description="Helical" evidence="10">
    <location>
        <begin position="1651"/>
        <end position="1674"/>
    </location>
</feature>
<feature type="compositionally biased region" description="Basic residues" evidence="9">
    <location>
        <begin position="1190"/>
        <end position="1205"/>
    </location>
</feature>
<dbReference type="InterPro" id="IPR043502">
    <property type="entry name" value="DNA/RNA_pol_sf"/>
</dbReference>
<dbReference type="GO" id="GO:0003676">
    <property type="term" value="F:nucleic acid binding"/>
    <property type="evidence" value="ECO:0007669"/>
    <property type="project" value="InterPro"/>
</dbReference>
<feature type="domain" description="Fibronectin type-III" evidence="11">
    <location>
        <begin position="1413"/>
        <end position="1507"/>
    </location>
</feature>
<feature type="region of interest" description="Disordered" evidence="9">
    <location>
        <begin position="1182"/>
        <end position="1225"/>
    </location>
</feature>
<dbReference type="InterPro" id="IPR013783">
    <property type="entry name" value="Ig-like_fold"/>
</dbReference>
<evidence type="ECO:0000256" key="3">
    <source>
        <dbReference type="ARBA" id="ARBA00022729"/>
    </source>
</evidence>
<keyword evidence="7" id="KW-1015">Disulfide bond</keyword>
<dbReference type="SUPFAM" id="SSF49265">
    <property type="entry name" value="Fibronectin type III"/>
    <property type="match status" value="2"/>
</dbReference>
<dbReference type="InterPro" id="IPR036397">
    <property type="entry name" value="RNaseH_sf"/>
</dbReference>
<evidence type="ECO:0000256" key="9">
    <source>
        <dbReference type="SAM" id="MobiDB-lite"/>
    </source>
</evidence>
<dbReference type="PROSITE" id="PS50853">
    <property type="entry name" value="FN3"/>
    <property type="match status" value="3"/>
</dbReference>
<keyword evidence="4" id="KW-0130">Cell adhesion</keyword>
<evidence type="ECO:0000313" key="14">
    <source>
        <dbReference type="Proteomes" id="UP000198287"/>
    </source>
</evidence>
<dbReference type="PANTHER" id="PTHR47331">
    <property type="entry name" value="PHD-TYPE DOMAIN-CONTAINING PROTEIN"/>
    <property type="match status" value="1"/>
</dbReference>
<dbReference type="PANTHER" id="PTHR47331:SF1">
    <property type="entry name" value="GAG-LIKE PROTEIN"/>
    <property type="match status" value="1"/>
</dbReference>
<feature type="domain" description="Fibronectin type-III" evidence="11">
    <location>
        <begin position="1508"/>
        <end position="1614"/>
    </location>
</feature>
<keyword evidence="5 10" id="KW-1133">Transmembrane helix</keyword>
<dbReference type="GO" id="GO:0042575">
    <property type="term" value="C:DNA polymerase complex"/>
    <property type="evidence" value="ECO:0007669"/>
    <property type="project" value="UniProtKB-ARBA"/>
</dbReference>
<dbReference type="EMBL" id="LNIX01000014">
    <property type="protein sequence ID" value="OXA46958.1"/>
    <property type="molecule type" value="Genomic_DNA"/>
</dbReference>
<feature type="domain" description="Fibronectin type-III" evidence="11">
    <location>
        <begin position="1273"/>
        <end position="1365"/>
    </location>
</feature>
<keyword evidence="2 10" id="KW-0812">Transmembrane</keyword>
<feature type="compositionally biased region" description="Pro residues" evidence="9">
    <location>
        <begin position="2051"/>
        <end position="2065"/>
    </location>
</feature>
<dbReference type="InterPro" id="IPR012337">
    <property type="entry name" value="RNaseH-like_sf"/>
</dbReference>
<dbReference type="Pfam" id="PF17921">
    <property type="entry name" value="Integrase_H2C2"/>
    <property type="match status" value="1"/>
</dbReference>
<evidence type="ECO:0000256" key="7">
    <source>
        <dbReference type="ARBA" id="ARBA00023157"/>
    </source>
</evidence>
<dbReference type="InterPro" id="IPR001584">
    <property type="entry name" value="Integrase_cat-core"/>
</dbReference>
<dbReference type="InterPro" id="IPR056754">
    <property type="entry name" value="DSCAM/DSCAML_C"/>
</dbReference>
<gene>
    <name evidence="13" type="ORF">Fcan01_18283</name>
</gene>